<evidence type="ECO:0000256" key="2">
    <source>
        <dbReference type="ARBA" id="ARBA00006131"/>
    </source>
</evidence>
<reference evidence="7" key="1">
    <citation type="submission" date="2020-07" db="EMBL/GenBank/DDBJ databases">
        <authorList>
            <person name="Zhang W."/>
            <person name="Yang S."/>
        </authorList>
    </citation>
    <scope>NUCLEOTIDE SEQUENCE</scope>
    <source>
        <strain evidence="7">Ydyzj-6106</strain>
    </source>
</reference>
<dbReference type="EMBL" id="MT783404">
    <property type="protein sequence ID" value="QOI17551.1"/>
    <property type="molecule type" value="Genomic_DNA"/>
</dbReference>
<keyword evidence="3 6" id="KW-1140">T=1 icosahedral capsid protein</keyword>
<keyword evidence="5 6" id="KW-0946">Virion</keyword>
<dbReference type="InterPro" id="IPR004219">
    <property type="entry name" value="TTvirus_Unk"/>
</dbReference>
<evidence type="ECO:0000313" key="7">
    <source>
        <dbReference type="EMBL" id="QOI17551.1"/>
    </source>
</evidence>
<dbReference type="GO" id="GO:0039615">
    <property type="term" value="C:T=1 icosahedral viral capsid"/>
    <property type="evidence" value="ECO:0007669"/>
    <property type="project" value="UniProtKB-UniRule"/>
</dbReference>
<accession>A0A7L8Y9K3</accession>
<dbReference type="Pfam" id="PF02956">
    <property type="entry name" value="TT_ORF1"/>
    <property type="match status" value="1"/>
</dbReference>
<organism evidence="7">
    <name type="scientific">Torque teno virus</name>
    <dbReference type="NCBI Taxonomy" id="68887"/>
    <lineage>
        <taxon>Viruses</taxon>
        <taxon>Monodnaviria</taxon>
        <taxon>Shotokuvirae</taxon>
        <taxon>Commensaviricota</taxon>
        <taxon>Cardeaviricetes</taxon>
        <taxon>Sanitavirales</taxon>
        <taxon>Anelloviridae</taxon>
    </lineage>
</organism>
<comment type="subcellular location">
    <subcellularLocation>
        <location evidence="1 6">Virion</location>
    </subcellularLocation>
</comment>
<keyword evidence="4 6" id="KW-0167">Capsid protein</keyword>
<comment type="function">
    <text evidence="6">Self-assembles to form an icosahedral capsid.</text>
</comment>
<evidence type="ECO:0000256" key="1">
    <source>
        <dbReference type="ARBA" id="ARBA00004328"/>
    </source>
</evidence>
<evidence type="ECO:0000256" key="5">
    <source>
        <dbReference type="ARBA" id="ARBA00022844"/>
    </source>
</evidence>
<evidence type="ECO:0000256" key="6">
    <source>
        <dbReference type="RuleBase" id="RU361230"/>
    </source>
</evidence>
<evidence type="ECO:0000256" key="4">
    <source>
        <dbReference type="ARBA" id="ARBA00022561"/>
    </source>
</evidence>
<evidence type="ECO:0000256" key="3">
    <source>
        <dbReference type="ARBA" id="ARBA00022431"/>
    </source>
</evidence>
<name>A0A7L8Y9K3_9VIRU</name>
<comment type="similarity">
    <text evidence="2 6">Belongs to the anelloviridae capsid protein family.</text>
</comment>
<proteinExistence type="inferred from homology"/>
<sequence length="131" mass="14764">MKTNQFTAPLTTPGMLMRSKYKIIIPSFKTRPKGRKTISVRIKPPKLFLHKWYTQQEQFGGLYSNTDGLSALGSSFKAGDYYLVFAPHEHAWGGQWSCKLVGLHGRVVSKVNYKVCVWVSVEDPFAPVVEG</sequence>
<protein>
    <recommendedName>
        <fullName evidence="6">Capsid protein</fullName>
    </recommendedName>
</protein>